<dbReference type="AlphaFoldDB" id="A0A6A5XM56"/>
<keyword evidence="4" id="KW-1185">Reference proteome</keyword>
<dbReference type="RefSeq" id="XP_033382571.1">
    <property type="nucleotide sequence ID" value="XM_033533185.1"/>
</dbReference>
<gene>
    <name evidence="3" type="ORF">BU24DRAFT_481644</name>
</gene>
<reference evidence="3" key="1">
    <citation type="journal article" date="2020" name="Stud. Mycol.">
        <title>101 Dothideomycetes genomes: a test case for predicting lifestyles and emergence of pathogens.</title>
        <authorList>
            <person name="Haridas S."/>
            <person name="Albert R."/>
            <person name="Binder M."/>
            <person name="Bloem J."/>
            <person name="Labutti K."/>
            <person name="Salamov A."/>
            <person name="Andreopoulos B."/>
            <person name="Baker S."/>
            <person name="Barry K."/>
            <person name="Bills G."/>
            <person name="Bluhm B."/>
            <person name="Cannon C."/>
            <person name="Castanera R."/>
            <person name="Culley D."/>
            <person name="Daum C."/>
            <person name="Ezra D."/>
            <person name="Gonzalez J."/>
            <person name="Henrissat B."/>
            <person name="Kuo A."/>
            <person name="Liang C."/>
            <person name="Lipzen A."/>
            <person name="Lutzoni F."/>
            <person name="Magnuson J."/>
            <person name="Mondo S."/>
            <person name="Nolan M."/>
            <person name="Ohm R."/>
            <person name="Pangilinan J."/>
            <person name="Park H.-J."/>
            <person name="Ramirez L."/>
            <person name="Alfaro M."/>
            <person name="Sun H."/>
            <person name="Tritt A."/>
            <person name="Yoshinaga Y."/>
            <person name="Zwiers L.-H."/>
            <person name="Turgeon B."/>
            <person name="Goodwin S."/>
            <person name="Spatafora J."/>
            <person name="Crous P."/>
            <person name="Grigoriev I."/>
        </authorList>
    </citation>
    <scope>NUCLEOTIDE SEQUENCE</scope>
    <source>
        <strain evidence="3">CBS 175.79</strain>
    </source>
</reference>
<sequence>IVLNVTQCGTHCTNPFFPATYITHSSGSLPRISGWTYRTNIQWALRLIMSQSIVIVTVTDYTFVVPPTATSATNTSSVTTSIGTTISSLSTLSSSFTTSSQPSTSSEPIPPAPVADPHAEPPNNTIVYLFLTFVVLSILFLIGLFGLVCFQNHRGRCPSCKSLEDKIRRLETNIAKNAIVTDRANVAKPLSCRIRSSVFRHRKTALADLEKGPDTTSGPQLSRAEMSKTLWPNGLMTSTPRDTMESQNGVNEDDQAEPLTPWPRGISFKPWQKSTTARQAHVGTDRSNPYGYWRETTEMPQRFVNNSYGRVSHCAPYEEVAFAAARLHGTPLAESSDENKDDAVKYVKRN</sequence>
<feature type="compositionally biased region" description="Polar residues" evidence="1">
    <location>
        <begin position="235"/>
        <end position="250"/>
    </location>
</feature>
<evidence type="ECO:0000256" key="1">
    <source>
        <dbReference type="SAM" id="MobiDB-lite"/>
    </source>
</evidence>
<name>A0A6A5XM56_9PLEO</name>
<accession>A0A6A5XM56</accession>
<feature type="non-terminal residue" evidence="3">
    <location>
        <position position="1"/>
    </location>
</feature>
<dbReference type="EMBL" id="ML978070">
    <property type="protein sequence ID" value="KAF2014232.1"/>
    <property type="molecule type" value="Genomic_DNA"/>
</dbReference>
<feature type="region of interest" description="Disordered" evidence="1">
    <location>
        <begin position="232"/>
        <end position="269"/>
    </location>
</feature>
<dbReference type="Proteomes" id="UP000799778">
    <property type="component" value="Unassembled WGS sequence"/>
</dbReference>
<organism evidence="3 4">
    <name type="scientific">Aaosphaeria arxii CBS 175.79</name>
    <dbReference type="NCBI Taxonomy" id="1450172"/>
    <lineage>
        <taxon>Eukaryota</taxon>
        <taxon>Fungi</taxon>
        <taxon>Dikarya</taxon>
        <taxon>Ascomycota</taxon>
        <taxon>Pezizomycotina</taxon>
        <taxon>Dothideomycetes</taxon>
        <taxon>Pleosporomycetidae</taxon>
        <taxon>Pleosporales</taxon>
        <taxon>Pleosporales incertae sedis</taxon>
        <taxon>Aaosphaeria</taxon>
    </lineage>
</organism>
<evidence type="ECO:0000256" key="2">
    <source>
        <dbReference type="SAM" id="Phobius"/>
    </source>
</evidence>
<feature type="region of interest" description="Disordered" evidence="1">
    <location>
        <begin position="97"/>
        <end position="117"/>
    </location>
</feature>
<dbReference type="GeneID" id="54290582"/>
<evidence type="ECO:0000313" key="3">
    <source>
        <dbReference type="EMBL" id="KAF2014232.1"/>
    </source>
</evidence>
<keyword evidence="2" id="KW-1133">Transmembrane helix</keyword>
<feature type="compositionally biased region" description="Low complexity" evidence="1">
    <location>
        <begin position="97"/>
        <end position="106"/>
    </location>
</feature>
<protein>
    <submittedName>
        <fullName evidence="3">Uncharacterized protein</fullName>
    </submittedName>
</protein>
<proteinExistence type="predicted"/>
<feature type="transmembrane region" description="Helical" evidence="2">
    <location>
        <begin position="126"/>
        <end position="150"/>
    </location>
</feature>
<evidence type="ECO:0000313" key="4">
    <source>
        <dbReference type="Proteomes" id="UP000799778"/>
    </source>
</evidence>
<keyword evidence="2" id="KW-0812">Transmembrane</keyword>
<keyword evidence="2" id="KW-0472">Membrane</keyword>